<gene>
    <name evidence="2" type="ORF">GEAMG1_2649</name>
</gene>
<protein>
    <submittedName>
        <fullName evidence="2">GATA-type domain-containing protein</fullName>
    </submittedName>
</protein>
<keyword evidence="3" id="KW-1185">Reference proteome</keyword>
<reference evidence="2 3" key="1">
    <citation type="submission" date="2022-03" db="EMBL/GenBank/DDBJ databases">
        <authorList>
            <person name="Koch H."/>
        </authorList>
    </citation>
    <scope>NUCLEOTIDE SEQUENCE [LARGE SCALE GENOMIC DNA]</scope>
    <source>
        <strain evidence="2 3">G1</strain>
    </source>
</reference>
<name>A0ABM9DB74_9BACT</name>
<evidence type="ECO:0000313" key="3">
    <source>
        <dbReference type="Proteomes" id="UP001295463"/>
    </source>
</evidence>
<accession>A0ABM9DB74</accession>
<evidence type="ECO:0000313" key="2">
    <source>
        <dbReference type="EMBL" id="CAH2032485.1"/>
    </source>
</evidence>
<feature type="domain" description="GATA-type" evidence="1">
    <location>
        <begin position="19"/>
        <end position="45"/>
    </location>
</feature>
<proteinExistence type="predicted"/>
<dbReference type="Proteomes" id="UP001295463">
    <property type="component" value="Chromosome"/>
</dbReference>
<dbReference type="EMBL" id="OW150024">
    <property type="protein sequence ID" value="CAH2032485.1"/>
    <property type="molecule type" value="Genomic_DNA"/>
</dbReference>
<dbReference type="InterPro" id="IPR000679">
    <property type="entry name" value="Znf_GATA"/>
</dbReference>
<evidence type="ECO:0000259" key="1">
    <source>
        <dbReference type="PROSITE" id="PS50114"/>
    </source>
</evidence>
<organism evidence="2 3">
    <name type="scientific">Trichlorobacter ammonificans</name>
    <dbReference type="NCBI Taxonomy" id="2916410"/>
    <lineage>
        <taxon>Bacteria</taxon>
        <taxon>Pseudomonadati</taxon>
        <taxon>Thermodesulfobacteriota</taxon>
        <taxon>Desulfuromonadia</taxon>
        <taxon>Geobacterales</taxon>
        <taxon>Geobacteraceae</taxon>
        <taxon>Trichlorobacter</taxon>
    </lineage>
</organism>
<sequence length="68" mass="7673">MEEMTMKFESLDDYYLWTCDWCDSENRTLWVKVAQGDVACGACHLSASHPTSGRGTEHRNGRIMAGLC</sequence>
<dbReference type="PROSITE" id="PS50114">
    <property type="entry name" value="GATA_ZN_FINGER_2"/>
    <property type="match status" value="1"/>
</dbReference>